<dbReference type="OrthoDB" id="4218022at2"/>
<dbReference type="RefSeq" id="WP_130478093.1">
    <property type="nucleotide sequence ID" value="NZ_SFCC01000013.1"/>
</dbReference>
<dbReference type="Proteomes" id="UP000292003">
    <property type="component" value="Unassembled WGS sequence"/>
</dbReference>
<evidence type="ECO:0000313" key="1">
    <source>
        <dbReference type="EMBL" id="RZQ61279.1"/>
    </source>
</evidence>
<protein>
    <submittedName>
        <fullName evidence="1">Uncharacterized protein</fullName>
    </submittedName>
</protein>
<sequence length="161" mass="16727">MLLVIGVILMAGSVVVAVSLIGGGRPSEPRLPSPTVATSPAVNFQLPDLLRSSPPSSTRTMPALAEPVASDYAIELKIQSKKCYGSAGCNVEVEPSVSSGNPAASMYRCDLTYTISGDESGDVVETADAQGPGTWRVNRTMISTARNSVKPKAAVTDVSCR</sequence>
<dbReference type="EMBL" id="SFCC01000013">
    <property type="protein sequence ID" value="RZQ61279.1"/>
    <property type="molecule type" value="Genomic_DNA"/>
</dbReference>
<proteinExistence type="predicted"/>
<accession>A0A4Q7J2W3</accession>
<gene>
    <name evidence="1" type="ORF">EWH70_25795</name>
</gene>
<comment type="caution">
    <text evidence="1">The sequence shown here is derived from an EMBL/GenBank/DDBJ whole genome shotgun (WGS) entry which is preliminary data.</text>
</comment>
<dbReference type="AlphaFoldDB" id="A0A4Q7J2W3"/>
<keyword evidence="2" id="KW-1185">Reference proteome</keyword>
<name>A0A4Q7J2W3_9PSEU</name>
<evidence type="ECO:0000313" key="2">
    <source>
        <dbReference type="Proteomes" id="UP000292003"/>
    </source>
</evidence>
<organism evidence="1 2">
    <name type="scientific">Amycolatopsis suaedae</name>
    <dbReference type="NCBI Taxonomy" id="2510978"/>
    <lineage>
        <taxon>Bacteria</taxon>
        <taxon>Bacillati</taxon>
        <taxon>Actinomycetota</taxon>
        <taxon>Actinomycetes</taxon>
        <taxon>Pseudonocardiales</taxon>
        <taxon>Pseudonocardiaceae</taxon>
        <taxon>Amycolatopsis</taxon>
    </lineage>
</organism>
<reference evidence="1 2" key="1">
    <citation type="submission" date="2019-02" db="EMBL/GenBank/DDBJ databases">
        <title>Draft genome sequence of Amycolatopsis sp. 8-3EHSu isolated from roots of Suaeda maritima.</title>
        <authorList>
            <person name="Duangmal K."/>
            <person name="Chantavorakit T."/>
        </authorList>
    </citation>
    <scope>NUCLEOTIDE SEQUENCE [LARGE SCALE GENOMIC DNA]</scope>
    <source>
        <strain evidence="1 2">8-3EHSu</strain>
    </source>
</reference>